<sequence>MKKLSQTRSIKKSRFFLCTIVLLLFIGSCTKDNFKEKDQEPKKTLAENSPDLKNRLAEIKRNFYLRKLEDKLKTNIDENLIWMPEWDNPRIQTVNDSVSYVFYPLIGHILKDGKLLRAEELGAKSYIIVKNEKYYFRGRYYQPNNQNIIKSDSKLNEINTKNFTGKLFLSNLEVKENYVIDYKNGEISDTYHKNGEIALKKLQSNKGVISFFENYCHTEMKSCTYYTYLSSCGGGLVIEYSYDCQQPSYCQNSIWILGDYNIEDVCESVWFPDPPEPIDPGNGGSNEGSNDIPDDPILPGQEHPAIDIKKYTKCFDNIPNAGATYKVIVQVLEPVPGTSYNYGPINGVGHTAITMIKQGSNGLKTTQTVGFYPTTNSFSSPSKMVNNSDQTDYTIRMIFDMGSNSTDFNKIISSIENPPSNYQLLGMNCTAFVVGACAAGGITLPNANTTVGPYPAGSGAATVAMTPGGLGSSMRSAHASGDSRISSGASSTGNNPASNGPCN</sequence>
<feature type="compositionally biased region" description="Low complexity" evidence="1">
    <location>
        <begin position="480"/>
        <end position="493"/>
    </location>
</feature>
<protein>
    <submittedName>
        <fullName evidence="2">Uncharacterized protein</fullName>
    </submittedName>
</protein>
<keyword evidence="3" id="KW-1185">Reference proteome</keyword>
<dbReference type="PROSITE" id="PS51257">
    <property type="entry name" value="PROKAR_LIPOPROTEIN"/>
    <property type="match status" value="1"/>
</dbReference>
<dbReference type="EMBL" id="WNXD01000002">
    <property type="protein sequence ID" value="MBB2146496.1"/>
    <property type="molecule type" value="Genomic_DNA"/>
</dbReference>
<feature type="compositionally biased region" description="Polar residues" evidence="1">
    <location>
        <begin position="494"/>
        <end position="503"/>
    </location>
</feature>
<evidence type="ECO:0000313" key="2">
    <source>
        <dbReference type="EMBL" id="MBB2146496.1"/>
    </source>
</evidence>
<feature type="region of interest" description="Disordered" evidence="1">
    <location>
        <begin position="276"/>
        <end position="299"/>
    </location>
</feature>
<comment type="caution">
    <text evidence="2">The sequence shown here is derived from an EMBL/GenBank/DDBJ whole genome shotgun (WGS) entry which is preliminary data.</text>
</comment>
<proteinExistence type="predicted"/>
<dbReference type="AlphaFoldDB" id="A0A923DYP6"/>
<evidence type="ECO:0000256" key="1">
    <source>
        <dbReference type="SAM" id="MobiDB-lite"/>
    </source>
</evidence>
<name>A0A923DYP6_9SPHI</name>
<evidence type="ECO:0000313" key="3">
    <source>
        <dbReference type="Proteomes" id="UP000601055"/>
    </source>
</evidence>
<organism evidence="2 3">
    <name type="scientific">Pedobacter planticolens</name>
    <dbReference type="NCBI Taxonomy" id="2679964"/>
    <lineage>
        <taxon>Bacteria</taxon>
        <taxon>Pseudomonadati</taxon>
        <taxon>Bacteroidota</taxon>
        <taxon>Sphingobacteriia</taxon>
        <taxon>Sphingobacteriales</taxon>
        <taxon>Sphingobacteriaceae</taxon>
        <taxon>Pedobacter</taxon>
    </lineage>
</organism>
<dbReference type="RefSeq" id="WP_182923149.1">
    <property type="nucleotide sequence ID" value="NZ_WNXD01000002.1"/>
</dbReference>
<accession>A0A923DYP6</accession>
<reference evidence="2" key="1">
    <citation type="submission" date="2019-11" db="EMBL/GenBank/DDBJ databases">
        <title>Description of Pedobacter sp. LMG 31464T.</title>
        <authorList>
            <person name="Carlier A."/>
            <person name="Qi S."/>
            <person name="Vandamme P."/>
        </authorList>
    </citation>
    <scope>NUCLEOTIDE SEQUENCE</scope>
    <source>
        <strain evidence="2">LMG 31464</strain>
    </source>
</reference>
<feature type="region of interest" description="Disordered" evidence="1">
    <location>
        <begin position="471"/>
        <end position="503"/>
    </location>
</feature>
<dbReference type="Proteomes" id="UP000601055">
    <property type="component" value="Unassembled WGS sequence"/>
</dbReference>
<gene>
    <name evidence="2" type="ORF">GM921_13420</name>
</gene>